<proteinExistence type="predicted"/>
<sequence>MEQIEKIAESIAASPGQVVAVEVGDRDRVADLVARLQPIYDYGYDADDGADVRLALGSACSTLERALEHFAAAMQLPYGAARTLWEFFEAVSQRPSAYRSCLVVADAAELLADEDELMWRALADELVDGPRCMGGGWDTLVLVDDHTGWASSRFGSAADAELAAKARLSSDEYAALQRGLELRYRAD</sequence>
<evidence type="ECO:0000313" key="2">
    <source>
        <dbReference type="Proteomes" id="UP000215506"/>
    </source>
</evidence>
<comment type="caution">
    <text evidence="1">The sequence shown here is derived from an EMBL/GenBank/DDBJ whole genome shotgun (WGS) entry which is preliminary data.</text>
</comment>
<dbReference type="RefSeq" id="WP_094028423.1">
    <property type="nucleotide sequence ID" value="NZ_NGAF01000059.1"/>
</dbReference>
<accession>A0A231GTM4</accession>
<reference evidence="1 2" key="1">
    <citation type="submission" date="2017-07" db="EMBL/GenBank/DDBJ databases">
        <title>First draft Genome Sequence of Nocardia cerradoensis isolated from human infection.</title>
        <authorList>
            <person name="Carrasco G."/>
        </authorList>
    </citation>
    <scope>NUCLEOTIDE SEQUENCE [LARGE SCALE GENOMIC DNA]</scope>
    <source>
        <strain evidence="1 2">CNM20130759</strain>
    </source>
</reference>
<evidence type="ECO:0008006" key="3">
    <source>
        <dbReference type="Google" id="ProtNLM"/>
    </source>
</evidence>
<protein>
    <recommendedName>
        <fullName evidence="3">Barstar (barnase inhibitor) domain-containing protein</fullName>
    </recommendedName>
</protein>
<organism evidence="1 2">
    <name type="scientific">Nocardia cerradoensis</name>
    <dbReference type="NCBI Taxonomy" id="85688"/>
    <lineage>
        <taxon>Bacteria</taxon>
        <taxon>Bacillati</taxon>
        <taxon>Actinomycetota</taxon>
        <taxon>Actinomycetes</taxon>
        <taxon>Mycobacteriales</taxon>
        <taxon>Nocardiaceae</taxon>
        <taxon>Nocardia</taxon>
    </lineage>
</organism>
<name>A0A231GTM4_9NOCA</name>
<keyword evidence="2" id="KW-1185">Reference proteome</keyword>
<dbReference type="EMBL" id="NGAF01000059">
    <property type="protein sequence ID" value="OXR39831.1"/>
    <property type="molecule type" value="Genomic_DNA"/>
</dbReference>
<dbReference type="Proteomes" id="UP000215506">
    <property type="component" value="Unassembled WGS sequence"/>
</dbReference>
<dbReference type="AlphaFoldDB" id="A0A231GTM4"/>
<gene>
    <name evidence="1" type="ORF">B7C42_08093</name>
</gene>
<evidence type="ECO:0000313" key="1">
    <source>
        <dbReference type="EMBL" id="OXR39831.1"/>
    </source>
</evidence>